<reference evidence="2 4" key="2">
    <citation type="submission" date="2023-09" db="EMBL/GenBank/DDBJ databases">
        <title>Genomic characteristic of L. casei group strains isolated from clinical sources.</title>
        <authorList>
            <person name="Jarocki P."/>
        </authorList>
    </citation>
    <scope>NUCLEOTIDE SEQUENCE [LARGE SCALE GENOMIC DNA]</scope>
    <source>
        <strain evidence="2 4">LMG 24099</strain>
    </source>
</reference>
<proteinExistence type="predicted"/>
<evidence type="ECO:0000313" key="1">
    <source>
        <dbReference type="EMBL" id="ARY92338.1"/>
    </source>
</evidence>
<dbReference type="EMBL" id="CP136128">
    <property type="protein sequence ID" value="WNX26975.1"/>
    <property type="molecule type" value="Genomic_DNA"/>
</dbReference>
<protein>
    <submittedName>
        <fullName evidence="2">ComC/BlpC family leader-containing pheromone/bacteriocin</fullName>
    </submittedName>
</protein>
<dbReference type="AlphaFoldDB" id="A0AAN1F034"/>
<keyword evidence="4" id="KW-1185">Reference proteome</keyword>
<dbReference type="Proteomes" id="UP001303564">
    <property type="component" value="Chromosome"/>
</dbReference>
<reference evidence="1 3" key="1">
    <citation type="journal article" date="2017" name="Front. Immunol.">
        <title>Complete Genome Sequence of Lactobacillus casei LC5, a Potential Probiotics for Atopic Dermatitis.</title>
        <authorList>
            <person name="Kang J."/>
            <person name="Chung W.H."/>
            <person name="Lim T.J."/>
            <person name="Whon T.W."/>
            <person name="Lim S."/>
            <person name="Nam Y.D."/>
        </authorList>
    </citation>
    <scope>NUCLEOTIDE SEQUENCE [LARGE SCALE GENOMIC DNA]</scope>
    <source>
        <strain evidence="1 3">LC5</strain>
    </source>
</reference>
<evidence type="ECO:0000313" key="3">
    <source>
        <dbReference type="Proteomes" id="UP000195609"/>
    </source>
</evidence>
<dbReference type="RefSeq" id="WP_087912747.1">
    <property type="nucleotide sequence ID" value="NZ_CP017065.1"/>
</dbReference>
<evidence type="ECO:0000313" key="2">
    <source>
        <dbReference type="EMBL" id="WNX26975.1"/>
    </source>
</evidence>
<dbReference type="EMBL" id="CP017065">
    <property type="protein sequence ID" value="ARY92338.1"/>
    <property type="molecule type" value="Genomic_DNA"/>
</dbReference>
<dbReference type="Proteomes" id="UP000195609">
    <property type="component" value="Chromosome"/>
</dbReference>
<sequence>MQQFVTLDDSHLERISGGSTDNFWTYIGMGLGAIARNWAQGGYLSPAMSYGIDMINELKRKGRLA</sequence>
<accession>A0AAN1F034</accession>
<organism evidence="1 3">
    <name type="scientific">Lacticaseibacillus casei</name>
    <name type="common">Lactobacillus casei</name>
    <dbReference type="NCBI Taxonomy" id="1582"/>
    <lineage>
        <taxon>Bacteria</taxon>
        <taxon>Bacillati</taxon>
        <taxon>Bacillota</taxon>
        <taxon>Bacilli</taxon>
        <taxon>Lactobacillales</taxon>
        <taxon>Lactobacillaceae</taxon>
        <taxon>Lacticaseibacillus</taxon>
    </lineage>
</organism>
<evidence type="ECO:0000313" key="4">
    <source>
        <dbReference type="Proteomes" id="UP001303564"/>
    </source>
</evidence>
<gene>
    <name evidence="1" type="ORF">BGL52_11445</name>
    <name evidence="2" type="ORF">RWA16_11215</name>
</gene>
<name>A0AAN1F034_LACCA</name>